<dbReference type="Gene3D" id="3.20.20.370">
    <property type="entry name" value="Glycoside hydrolase/deacetylase"/>
    <property type="match status" value="1"/>
</dbReference>
<dbReference type="InterPro" id="IPR011330">
    <property type="entry name" value="Glyco_hydro/deAcase_b/a-brl"/>
</dbReference>
<dbReference type="Pfam" id="PF03746">
    <property type="entry name" value="LamB_YcsF"/>
    <property type="match status" value="1"/>
</dbReference>
<proteinExistence type="predicted"/>
<dbReference type="NCBIfam" id="NF003814">
    <property type="entry name" value="PRK05406.1-3"/>
    <property type="match status" value="1"/>
</dbReference>
<sequence length="248" mass="25327">MDLNADLAEGVGPEGWTADAALLSVVTSANIACAGHAGDEETMRRACEAALEQGVRIGAHPGYLDRENFGRVELSLPVAEVARQVEEQVALLREVAAESGGAVTHVKAHGALYHRAAADAELAAALAEQFARTDPQLTVLAPRGAELLKAAEAAGLATASEGFADRAYEASGLLMARSLPGSILEPSSAVAQALSIAREGSVRAADGTTVEVAADSICVHGDTPGAIELARELRAVLAGSGVRVEAFA</sequence>
<dbReference type="PANTHER" id="PTHR30292">
    <property type="entry name" value="UNCHARACTERIZED PROTEIN YBGL-RELATED"/>
    <property type="match status" value="1"/>
</dbReference>
<reference evidence="1" key="1">
    <citation type="submission" date="2020-05" db="EMBL/GenBank/DDBJ databases">
        <authorList>
            <person name="Chiriac C."/>
            <person name="Salcher M."/>
            <person name="Ghai R."/>
            <person name="Kavagutti S V."/>
        </authorList>
    </citation>
    <scope>NUCLEOTIDE SEQUENCE</scope>
</reference>
<dbReference type="InterPro" id="IPR005501">
    <property type="entry name" value="LamB/YcsF/PxpA-like"/>
</dbReference>
<dbReference type="EMBL" id="CAESAN010000120">
    <property type="protein sequence ID" value="CAB4346271.1"/>
    <property type="molecule type" value="Genomic_DNA"/>
</dbReference>
<dbReference type="GO" id="GO:0005975">
    <property type="term" value="P:carbohydrate metabolic process"/>
    <property type="evidence" value="ECO:0007669"/>
    <property type="project" value="InterPro"/>
</dbReference>
<dbReference type="SUPFAM" id="SSF88713">
    <property type="entry name" value="Glycoside hydrolase/deacetylase"/>
    <property type="match status" value="1"/>
</dbReference>
<dbReference type="PANTHER" id="PTHR30292:SF0">
    <property type="entry name" value="5-OXOPROLINASE SUBUNIT A"/>
    <property type="match status" value="1"/>
</dbReference>
<organism evidence="1">
    <name type="scientific">freshwater metagenome</name>
    <dbReference type="NCBI Taxonomy" id="449393"/>
    <lineage>
        <taxon>unclassified sequences</taxon>
        <taxon>metagenomes</taxon>
        <taxon>ecological metagenomes</taxon>
    </lineage>
</organism>
<dbReference type="AlphaFoldDB" id="A0A6J5ZV54"/>
<accession>A0A6J5ZV54</accession>
<name>A0A6J5ZV54_9ZZZZ</name>
<gene>
    <name evidence="1" type="ORF">UFOPK3547_01306</name>
</gene>
<protein>
    <submittedName>
        <fullName evidence="1">Unannotated protein</fullName>
    </submittedName>
</protein>
<dbReference type="CDD" id="cd10787">
    <property type="entry name" value="LamB_YcsF_like"/>
    <property type="match status" value="1"/>
</dbReference>
<evidence type="ECO:0000313" key="1">
    <source>
        <dbReference type="EMBL" id="CAB4346271.1"/>
    </source>
</evidence>